<comment type="caution">
    <text evidence="1">The sequence shown here is derived from an EMBL/GenBank/DDBJ whole genome shotgun (WGS) entry which is preliminary data.</text>
</comment>
<reference evidence="1" key="1">
    <citation type="journal article" date="2019" name="bioRxiv">
        <title>The Genome of the Zebra Mussel, Dreissena polymorpha: A Resource for Invasive Species Research.</title>
        <authorList>
            <person name="McCartney M.A."/>
            <person name="Auch B."/>
            <person name="Kono T."/>
            <person name="Mallez S."/>
            <person name="Zhang Y."/>
            <person name="Obille A."/>
            <person name="Becker A."/>
            <person name="Abrahante J.E."/>
            <person name="Garbe J."/>
            <person name="Badalamenti J.P."/>
            <person name="Herman A."/>
            <person name="Mangelson H."/>
            <person name="Liachko I."/>
            <person name="Sullivan S."/>
            <person name="Sone E.D."/>
            <person name="Koren S."/>
            <person name="Silverstein K.A.T."/>
            <person name="Beckman K.B."/>
            <person name="Gohl D.M."/>
        </authorList>
    </citation>
    <scope>NUCLEOTIDE SEQUENCE</scope>
    <source>
        <strain evidence="1">Duluth1</strain>
        <tissue evidence="1">Whole animal</tissue>
    </source>
</reference>
<protein>
    <submittedName>
        <fullName evidence="1">Uncharacterized protein</fullName>
    </submittedName>
</protein>
<name>A0A9D4E360_DREPO</name>
<keyword evidence="2" id="KW-1185">Reference proteome</keyword>
<evidence type="ECO:0000313" key="1">
    <source>
        <dbReference type="EMBL" id="KAH3772336.1"/>
    </source>
</evidence>
<sequence length="83" mass="9797">MSIKLTRWTIITTPNQDNGETTTRSWIGRRSFIRAQSQWKQSTNANIVRPTSALKPDLCPGRRHDMNIVIERYILWTCHFHED</sequence>
<organism evidence="1 2">
    <name type="scientific">Dreissena polymorpha</name>
    <name type="common">Zebra mussel</name>
    <name type="synonym">Mytilus polymorpha</name>
    <dbReference type="NCBI Taxonomy" id="45954"/>
    <lineage>
        <taxon>Eukaryota</taxon>
        <taxon>Metazoa</taxon>
        <taxon>Spiralia</taxon>
        <taxon>Lophotrochozoa</taxon>
        <taxon>Mollusca</taxon>
        <taxon>Bivalvia</taxon>
        <taxon>Autobranchia</taxon>
        <taxon>Heteroconchia</taxon>
        <taxon>Euheterodonta</taxon>
        <taxon>Imparidentia</taxon>
        <taxon>Neoheterodontei</taxon>
        <taxon>Myida</taxon>
        <taxon>Dreissenoidea</taxon>
        <taxon>Dreissenidae</taxon>
        <taxon>Dreissena</taxon>
    </lineage>
</organism>
<evidence type="ECO:0000313" key="2">
    <source>
        <dbReference type="Proteomes" id="UP000828390"/>
    </source>
</evidence>
<dbReference type="Proteomes" id="UP000828390">
    <property type="component" value="Unassembled WGS sequence"/>
</dbReference>
<proteinExistence type="predicted"/>
<reference evidence="1" key="2">
    <citation type="submission" date="2020-11" db="EMBL/GenBank/DDBJ databases">
        <authorList>
            <person name="McCartney M.A."/>
            <person name="Auch B."/>
            <person name="Kono T."/>
            <person name="Mallez S."/>
            <person name="Becker A."/>
            <person name="Gohl D.M."/>
            <person name="Silverstein K.A.T."/>
            <person name="Koren S."/>
            <person name="Bechman K.B."/>
            <person name="Herman A."/>
            <person name="Abrahante J.E."/>
            <person name="Garbe J."/>
        </authorList>
    </citation>
    <scope>NUCLEOTIDE SEQUENCE</scope>
    <source>
        <strain evidence="1">Duluth1</strain>
        <tissue evidence="1">Whole animal</tissue>
    </source>
</reference>
<accession>A0A9D4E360</accession>
<dbReference type="AlphaFoldDB" id="A0A9D4E360"/>
<dbReference type="EMBL" id="JAIWYP010000009">
    <property type="protein sequence ID" value="KAH3772336.1"/>
    <property type="molecule type" value="Genomic_DNA"/>
</dbReference>
<gene>
    <name evidence="1" type="ORF">DPMN_173673</name>
</gene>